<dbReference type="SMART" id="SM00028">
    <property type="entry name" value="TPR"/>
    <property type="match status" value="3"/>
</dbReference>
<keyword evidence="2 3" id="KW-0802">TPR repeat</keyword>
<gene>
    <name evidence="4" type="ORF">Strain138_000580</name>
    <name evidence="5" type="ORF">Strain318_000580</name>
</gene>
<dbReference type="InterPro" id="IPR011990">
    <property type="entry name" value="TPR-like_helical_dom_sf"/>
</dbReference>
<accession>A0AA49Q6A7</accession>
<dbReference type="InterPro" id="IPR031101">
    <property type="entry name" value="Ctr9"/>
</dbReference>
<evidence type="ECO:0000256" key="1">
    <source>
        <dbReference type="ARBA" id="ARBA00022737"/>
    </source>
</evidence>
<dbReference type="AlphaFoldDB" id="A0AA49Q6A7"/>
<evidence type="ECO:0000256" key="3">
    <source>
        <dbReference type="PROSITE-ProRule" id="PRU00339"/>
    </source>
</evidence>
<evidence type="ECO:0000313" key="5">
    <source>
        <dbReference type="EMBL" id="WKW14248.1"/>
    </source>
</evidence>
<dbReference type="EMBL" id="CP130612">
    <property type="protein sequence ID" value="WKW11338.1"/>
    <property type="molecule type" value="Genomic_DNA"/>
</dbReference>
<dbReference type="Proteomes" id="UP001229955">
    <property type="component" value="Chromosome"/>
</dbReference>
<dbReference type="SUPFAM" id="SSF48452">
    <property type="entry name" value="TPR-like"/>
    <property type="match status" value="1"/>
</dbReference>
<keyword evidence="1" id="KW-0677">Repeat</keyword>
<evidence type="ECO:0000313" key="6">
    <source>
        <dbReference type="Proteomes" id="UP001229955"/>
    </source>
</evidence>
<evidence type="ECO:0000313" key="4">
    <source>
        <dbReference type="EMBL" id="WKW11338.1"/>
    </source>
</evidence>
<organism evidence="5 6">
    <name type="scientific">Pseudogemmatithrix spongiicola</name>
    <dbReference type="NCBI Taxonomy" id="3062599"/>
    <lineage>
        <taxon>Bacteria</taxon>
        <taxon>Pseudomonadati</taxon>
        <taxon>Gemmatimonadota</taxon>
        <taxon>Gemmatimonadia</taxon>
        <taxon>Gemmatimonadales</taxon>
        <taxon>Gemmatimonadaceae</taxon>
        <taxon>Pseudogemmatithrix</taxon>
    </lineage>
</organism>
<dbReference type="RefSeq" id="WP_367887037.1">
    <property type="nucleotide sequence ID" value="NZ_CP130612.1"/>
</dbReference>
<reference evidence="5" key="1">
    <citation type="submission" date="2023-07" db="EMBL/GenBank/DDBJ databases">
        <authorList>
            <person name="Haufschild T."/>
            <person name="Kallscheuer N."/>
            <person name="Hammer J."/>
            <person name="Kohn T."/>
            <person name="Kabuu M."/>
            <person name="Jogler M."/>
            <person name="Wohfarth N."/>
            <person name="Heuer A."/>
            <person name="Rohde M."/>
            <person name="van Teeseling M.C.F."/>
            <person name="Jogler C."/>
        </authorList>
    </citation>
    <scope>NUCLEOTIDE SEQUENCE</scope>
    <source>
        <strain evidence="4">Strain 138</strain>
        <strain evidence="5">Strain 318</strain>
    </source>
</reference>
<dbReference type="KEGG" id="pspc:Strain318_000580"/>
<dbReference type="PROSITE" id="PS50293">
    <property type="entry name" value="TPR_REGION"/>
    <property type="match status" value="1"/>
</dbReference>
<dbReference type="GO" id="GO:0006368">
    <property type="term" value="P:transcription elongation by RNA polymerase II"/>
    <property type="evidence" value="ECO:0007669"/>
    <property type="project" value="TreeGrafter"/>
</dbReference>
<accession>A0AA49Q3Z4</accession>
<name>A0AA49Q6A7_9BACT</name>
<keyword evidence="6" id="KW-1185">Reference proteome</keyword>
<dbReference type="PANTHER" id="PTHR14027">
    <property type="entry name" value="RNA POLYMERASE-ASSOCIATED PROTEIN CTR9"/>
    <property type="match status" value="1"/>
</dbReference>
<dbReference type="GO" id="GO:0006355">
    <property type="term" value="P:regulation of DNA-templated transcription"/>
    <property type="evidence" value="ECO:0007669"/>
    <property type="project" value="InterPro"/>
</dbReference>
<dbReference type="PANTHER" id="PTHR14027:SF2">
    <property type="entry name" value="RNA POLYMERASE-ASSOCIATED PROTEIN CTR9 HOMOLOG"/>
    <property type="match status" value="1"/>
</dbReference>
<dbReference type="PROSITE" id="PS50005">
    <property type="entry name" value="TPR"/>
    <property type="match status" value="2"/>
</dbReference>
<dbReference type="InterPro" id="IPR019734">
    <property type="entry name" value="TPR_rpt"/>
</dbReference>
<proteinExistence type="predicted"/>
<dbReference type="GO" id="GO:0000993">
    <property type="term" value="F:RNA polymerase II complex binding"/>
    <property type="evidence" value="ECO:0007669"/>
    <property type="project" value="TreeGrafter"/>
</dbReference>
<dbReference type="Gene3D" id="1.25.40.10">
    <property type="entry name" value="Tetratricopeptide repeat domain"/>
    <property type="match status" value="1"/>
</dbReference>
<evidence type="ECO:0000256" key="2">
    <source>
        <dbReference type="ARBA" id="ARBA00022803"/>
    </source>
</evidence>
<feature type="repeat" description="TPR" evidence="3">
    <location>
        <begin position="54"/>
        <end position="87"/>
    </location>
</feature>
<protein>
    <submittedName>
        <fullName evidence="5">Tetratricopeptide repeat protein</fullName>
    </submittedName>
</protein>
<feature type="repeat" description="TPR" evidence="3">
    <location>
        <begin position="20"/>
        <end position="53"/>
    </location>
</feature>
<dbReference type="EMBL" id="CP130613">
    <property type="protein sequence ID" value="WKW14248.1"/>
    <property type="molecule type" value="Genomic_DNA"/>
</dbReference>
<dbReference type="Pfam" id="PF13432">
    <property type="entry name" value="TPR_16"/>
    <property type="match status" value="1"/>
</dbReference>
<sequence length="150" mass="16595">MSFWDRLFGGRSENAQDRQRLDYLSEALVLERQGDYDAAVTSYRLALRERPDDLKVLQNLAIALSKIGRVEEAIRAYRKALEIDPSLSGAHYGLAFLLIKRGDGHFAVKHLKAFLAQAPAGPETERWVAHAQATLDQLIATDSSSPSAGT</sequence>